<dbReference type="PANTHER" id="PTHR42872">
    <property type="entry name" value="PROTEIN-GLUTAMATE METHYLESTERASE/PROTEIN-GLUTAMINE GLUTAMINASE"/>
    <property type="match status" value="1"/>
</dbReference>
<dbReference type="InterPro" id="IPR008248">
    <property type="entry name" value="CheB-like"/>
</dbReference>
<reference evidence="8" key="1">
    <citation type="journal article" date="2015" name="Nature">
        <title>Complex archaea that bridge the gap between prokaryotes and eukaryotes.</title>
        <authorList>
            <person name="Spang A."/>
            <person name="Saw J.H."/>
            <person name="Jorgensen S.L."/>
            <person name="Zaremba-Niedzwiedzka K."/>
            <person name="Martijn J."/>
            <person name="Lind A.E."/>
            <person name="van Eijk R."/>
            <person name="Schleper C."/>
            <person name="Guy L."/>
            <person name="Ettema T.J."/>
        </authorList>
    </citation>
    <scope>NUCLEOTIDE SEQUENCE</scope>
</reference>
<evidence type="ECO:0000256" key="5">
    <source>
        <dbReference type="ARBA" id="ARBA00048267"/>
    </source>
</evidence>
<dbReference type="InterPro" id="IPR000673">
    <property type="entry name" value="Sig_transdc_resp-reg_Me-estase"/>
</dbReference>
<dbReference type="GO" id="GO:0008984">
    <property type="term" value="F:protein-glutamate methylesterase activity"/>
    <property type="evidence" value="ECO:0007669"/>
    <property type="project" value="UniProtKB-EC"/>
</dbReference>
<evidence type="ECO:0000256" key="4">
    <source>
        <dbReference type="ARBA" id="ARBA00039140"/>
    </source>
</evidence>
<dbReference type="PROSITE" id="PS50122">
    <property type="entry name" value="CHEB"/>
    <property type="match status" value="1"/>
</dbReference>
<evidence type="ECO:0000256" key="2">
    <source>
        <dbReference type="ARBA" id="ARBA00022500"/>
    </source>
</evidence>
<dbReference type="PANTHER" id="PTHR42872:SF6">
    <property type="entry name" value="PROTEIN-GLUTAMATE METHYLESTERASE_PROTEIN-GLUTAMINE GLUTAMINASE"/>
    <property type="match status" value="1"/>
</dbReference>
<dbReference type="CDD" id="cd17541">
    <property type="entry name" value="REC_CheB-like"/>
    <property type="match status" value="1"/>
</dbReference>
<dbReference type="SUPFAM" id="SSF52738">
    <property type="entry name" value="Methylesterase CheB, C-terminal domain"/>
    <property type="match status" value="1"/>
</dbReference>
<dbReference type="PROSITE" id="PS50110">
    <property type="entry name" value="RESPONSE_REGULATORY"/>
    <property type="match status" value="1"/>
</dbReference>
<dbReference type="EC" id="3.1.1.61" evidence="4"/>
<dbReference type="SUPFAM" id="SSF52172">
    <property type="entry name" value="CheY-like"/>
    <property type="match status" value="1"/>
</dbReference>
<evidence type="ECO:0000259" key="6">
    <source>
        <dbReference type="PROSITE" id="PS50110"/>
    </source>
</evidence>
<feature type="domain" description="Response regulatory" evidence="6">
    <location>
        <begin position="1"/>
        <end position="118"/>
    </location>
</feature>
<dbReference type="GO" id="GO:0000156">
    <property type="term" value="F:phosphorelay response regulator activity"/>
    <property type="evidence" value="ECO:0007669"/>
    <property type="project" value="InterPro"/>
</dbReference>
<evidence type="ECO:0000256" key="3">
    <source>
        <dbReference type="ARBA" id="ARBA00022801"/>
    </source>
</evidence>
<evidence type="ECO:0000256" key="1">
    <source>
        <dbReference type="ARBA" id="ARBA00022490"/>
    </source>
</evidence>
<dbReference type="InterPro" id="IPR001789">
    <property type="entry name" value="Sig_transdc_resp-reg_receiver"/>
</dbReference>
<protein>
    <recommendedName>
        <fullName evidence="4">protein-glutamate methylesterase</fullName>
        <ecNumber evidence="4">3.1.1.61</ecNumber>
    </recommendedName>
</protein>
<comment type="catalytic activity">
    <reaction evidence="5">
        <text>[protein]-L-glutamate 5-O-methyl ester + H2O = L-glutamyl-[protein] + methanol + H(+)</text>
        <dbReference type="Rhea" id="RHEA:23236"/>
        <dbReference type="Rhea" id="RHEA-COMP:10208"/>
        <dbReference type="Rhea" id="RHEA-COMP:10311"/>
        <dbReference type="ChEBI" id="CHEBI:15377"/>
        <dbReference type="ChEBI" id="CHEBI:15378"/>
        <dbReference type="ChEBI" id="CHEBI:17790"/>
        <dbReference type="ChEBI" id="CHEBI:29973"/>
        <dbReference type="ChEBI" id="CHEBI:82795"/>
        <dbReference type="EC" id="3.1.1.61"/>
    </reaction>
</comment>
<dbReference type="InterPro" id="IPR035909">
    <property type="entry name" value="CheB_C"/>
</dbReference>
<gene>
    <name evidence="8" type="ORF">LCGC14_0889340</name>
</gene>
<feature type="non-terminal residue" evidence="8">
    <location>
        <position position="1"/>
    </location>
</feature>
<name>A0A0F9PKG2_9ZZZZ</name>
<dbReference type="Gene3D" id="3.40.50.2300">
    <property type="match status" value="1"/>
</dbReference>
<dbReference type="AlphaFoldDB" id="A0A0F9PKG2"/>
<organism evidence="8">
    <name type="scientific">marine sediment metagenome</name>
    <dbReference type="NCBI Taxonomy" id="412755"/>
    <lineage>
        <taxon>unclassified sequences</taxon>
        <taxon>metagenomes</taxon>
        <taxon>ecological metagenomes</taxon>
    </lineage>
</organism>
<dbReference type="EMBL" id="LAZR01002839">
    <property type="protein sequence ID" value="KKN24982.1"/>
    <property type="molecule type" value="Genomic_DNA"/>
</dbReference>
<keyword evidence="2" id="KW-0145">Chemotaxis</keyword>
<keyword evidence="3" id="KW-0378">Hydrolase</keyword>
<feature type="domain" description="CheB-type methylesterase" evidence="7">
    <location>
        <begin position="246"/>
        <end position="437"/>
    </location>
</feature>
<comment type="caution">
    <text evidence="8">The sequence shown here is derived from an EMBL/GenBank/DDBJ whole genome shotgun (WGS) entry which is preliminary data.</text>
</comment>
<dbReference type="InterPro" id="IPR011006">
    <property type="entry name" value="CheY-like_superfamily"/>
</dbReference>
<dbReference type="CDD" id="cd16432">
    <property type="entry name" value="CheB_Rec"/>
    <property type="match status" value="1"/>
</dbReference>
<dbReference type="Pfam" id="PF00072">
    <property type="entry name" value="Response_reg"/>
    <property type="match status" value="1"/>
</dbReference>
<accession>A0A0F9PKG2</accession>
<proteinExistence type="inferred from homology"/>
<dbReference type="SMART" id="SM00448">
    <property type="entry name" value="REC"/>
    <property type="match status" value="1"/>
</dbReference>
<evidence type="ECO:0000259" key="7">
    <source>
        <dbReference type="PROSITE" id="PS50122"/>
    </source>
</evidence>
<evidence type="ECO:0000313" key="8">
    <source>
        <dbReference type="EMBL" id="KKN24982.1"/>
    </source>
</evidence>
<keyword evidence="1" id="KW-0963">Cytoplasm</keyword>
<sequence>EVLIADDSQFLRKKISDILTEHESIRIVDFAKDGEEAVRFIKKYKPDVLVLDLLMPKMNGLDAFKLIMEEQPTPTVILSAISPKNLDSSIQALLMGAFDYLIKPGGIGAKNLPRFREELLEKVLLASQSQIKKIFQVEEDLSNKRRSLRQEIVRGIFDFGKYLNKLAPIEEIEERQELTFYDKEEMKRTLKVEVEKLSEKEQDNSKSGAIKSAKKPIPTLKKKITPVKTINKLQDYTPDLKPVKDLILSSNVIVIGASVGGPRTITTILKEIPRSIRAPILIVQHLSAHFTEAFAENLNSECSLKIKVGSDGEILQNGIGYIAPGEMHMEIRVKNGKPSLKIYKGNPVNFCMPSIDVLFFSAAKIYRNRTLGILLTGMGSDGVNGLGAIQKVRGKTIAESEETSILYAMPRIAAEKGLADYIVPNYKVADFIANFTK</sequence>
<dbReference type="Pfam" id="PF01339">
    <property type="entry name" value="CheB_methylest"/>
    <property type="match status" value="1"/>
</dbReference>
<dbReference type="GO" id="GO:0006935">
    <property type="term" value="P:chemotaxis"/>
    <property type="evidence" value="ECO:0007669"/>
    <property type="project" value="UniProtKB-KW"/>
</dbReference>
<dbReference type="HAMAP" id="MF_00099">
    <property type="entry name" value="CheB_chemtxs"/>
    <property type="match status" value="1"/>
</dbReference>
<dbReference type="GO" id="GO:0005737">
    <property type="term" value="C:cytoplasm"/>
    <property type="evidence" value="ECO:0007669"/>
    <property type="project" value="InterPro"/>
</dbReference>
<dbReference type="Gene3D" id="3.40.50.180">
    <property type="entry name" value="Methylesterase CheB, C-terminal domain"/>
    <property type="match status" value="1"/>
</dbReference>